<feature type="domain" description="SLH" evidence="1">
    <location>
        <begin position="153"/>
        <end position="212"/>
    </location>
</feature>
<name>A0ABM9C2C6_9BACL</name>
<sequence length="269" mass="29317">MLEEIGSSAAVYDFSLMVNGKQVTNFNGNEVKVELPYTLVPGENPNKIVVYYLTDEGKLEVIKNGKYDPATGMVAFKAKHFSRYLAAYTEVSFHDLAGVKWASDAIEALAARGIVQGVGNSQFNPENQVTRAEFITMLVNAFDLKDPTATTTLADVQPSSWYYSSIASAQKLGIVNGQSSTLFGVNDRISRQDMAVMVYRTMQVMNAHSATKNTLTTFTDQASIRSYALEAVASMQQAGIIEGMDNGNFAPTSLATRAQGAVVIFRLFE</sequence>
<dbReference type="GO" id="GO:0031176">
    <property type="term" value="F:endo-1,4-beta-xylanase activity"/>
    <property type="evidence" value="ECO:0007669"/>
    <property type="project" value="UniProtKB-EC"/>
</dbReference>
<dbReference type="PANTHER" id="PTHR43308:SF1">
    <property type="entry name" value="OUTER MEMBRANE PROTEIN ALPHA"/>
    <property type="match status" value="1"/>
</dbReference>
<organism evidence="2 3">
    <name type="scientific">Paenibacillus allorhizoplanae</name>
    <dbReference type="NCBI Taxonomy" id="2905648"/>
    <lineage>
        <taxon>Bacteria</taxon>
        <taxon>Bacillati</taxon>
        <taxon>Bacillota</taxon>
        <taxon>Bacilli</taxon>
        <taxon>Bacillales</taxon>
        <taxon>Paenibacillaceae</taxon>
        <taxon>Paenibacillus</taxon>
    </lineage>
</organism>
<evidence type="ECO:0000313" key="3">
    <source>
        <dbReference type="Proteomes" id="UP000838821"/>
    </source>
</evidence>
<dbReference type="InterPro" id="IPR051465">
    <property type="entry name" value="Cell_Envelope_Struct_Comp"/>
</dbReference>
<accession>A0ABM9C2C6</accession>
<dbReference type="InterPro" id="IPR001119">
    <property type="entry name" value="SLH_dom"/>
</dbReference>
<keyword evidence="3" id="KW-1185">Reference proteome</keyword>
<evidence type="ECO:0000259" key="1">
    <source>
        <dbReference type="PROSITE" id="PS51272"/>
    </source>
</evidence>
<reference evidence="2" key="1">
    <citation type="submission" date="2022-01" db="EMBL/GenBank/DDBJ databases">
        <authorList>
            <person name="Criscuolo A."/>
        </authorList>
    </citation>
    <scope>NUCLEOTIDE SEQUENCE</scope>
    <source>
        <strain evidence="2">CIP111891</strain>
    </source>
</reference>
<dbReference type="PROSITE" id="PS51272">
    <property type="entry name" value="SLH"/>
    <property type="match status" value="3"/>
</dbReference>
<evidence type="ECO:0000313" key="2">
    <source>
        <dbReference type="EMBL" id="CAH1202146.1"/>
    </source>
</evidence>
<dbReference type="EMBL" id="CAKMMW010000004">
    <property type="protein sequence ID" value="CAH1202146.1"/>
    <property type="molecule type" value="Genomic_DNA"/>
</dbReference>
<dbReference type="Pfam" id="PF00395">
    <property type="entry name" value="SLH"/>
    <property type="match status" value="3"/>
</dbReference>
<gene>
    <name evidence="2" type="primary">xynA1</name>
    <name evidence="2" type="ORF">PAECIP111891_01987</name>
</gene>
<protein>
    <submittedName>
        <fullName evidence="2">Endo-1,4-beta-xylanase A</fullName>
        <ecNumber evidence="2">3.2.1.8</ecNumber>
    </submittedName>
</protein>
<dbReference type="PANTHER" id="PTHR43308">
    <property type="entry name" value="OUTER MEMBRANE PROTEIN ALPHA-RELATED"/>
    <property type="match status" value="1"/>
</dbReference>
<feature type="domain" description="SLH" evidence="1">
    <location>
        <begin position="215"/>
        <end position="269"/>
    </location>
</feature>
<comment type="caution">
    <text evidence="2">The sequence shown here is derived from an EMBL/GenBank/DDBJ whole genome shotgun (WGS) entry which is preliminary data.</text>
</comment>
<proteinExistence type="predicted"/>
<dbReference type="Proteomes" id="UP000838821">
    <property type="component" value="Unassembled WGS sequence"/>
</dbReference>
<dbReference type="EC" id="3.2.1.8" evidence="2"/>
<keyword evidence="2" id="KW-0326">Glycosidase</keyword>
<keyword evidence="2" id="KW-0378">Hydrolase</keyword>
<feature type="domain" description="SLH" evidence="1">
    <location>
        <begin position="89"/>
        <end position="152"/>
    </location>
</feature>
<dbReference type="RefSeq" id="WP_236286685.1">
    <property type="nucleotide sequence ID" value="NZ_CAKMMW010000004.1"/>
</dbReference>